<evidence type="ECO:0000256" key="3">
    <source>
        <dbReference type="ARBA" id="ARBA00022837"/>
    </source>
</evidence>
<dbReference type="PROSITE" id="PS00018">
    <property type="entry name" value="EF_HAND_1"/>
    <property type="match status" value="1"/>
</dbReference>
<dbReference type="GO" id="GO:0005509">
    <property type="term" value="F:calcium ion binding"/>
    <property type="evidence" value="ECO:0007669"/>
    <property type="project" value="InterPro"/>
</dbReference>
<comment type="similarity">
    <text evidence="1">Belongs to the TBCC family.</text>
</comment>
<feature type="domain" description="C-CAP/cofactor C-like" evidence="6">
    <location>
        <begin position="81"/>
        <end position="220"/>
    </location>
</feature>
<evidence type="ECO:0000256" key="1">
    <source>
        <dbReference type="ARBA" id="ARBA00008848"/>
    </source>
</evidence>
<evidence type="ECO:0000256" key="2">
    <source>
        <dbReference type="ARBA" id="ARBA00022741"/>
    </source>
</evidence>
<name>A0A813HLJ1_POLGL</name>
<dbReference type="SMART" id="SM00673">
    <property type="entry name" value="CARP"/>
    <property type="match status" value="2"/>
</dbReference>
<keyword evidence="8" id="KW-1185">Reference proteome</keyword>
<dbReference type="InterPro" id="IPR016098">
    <property type="entry name" value="CAP/MinC_C"/>
</dbReference>
<dbReference type="GO" id="GO:0005096">
    <property type="term" value="F:GTPase activator activity"/>
    <property type="evidence" value="ECO:0007669"/>
    <property type="project" value="InterPro"/>
</dbReference>
<evidence type="ECO:0000259" key="6">
    <source>
        <dbReference type="PROSITE" id="PS51329"/>
    </source>
</evidence>
<dbReference type="GO" id="GO:0006892">
    <property type="term" value="P:post-Golgi vesicle-mediated transport"/>
    <property type="evidence" value="ECO:0007669"/>
    <property type="project" value="TreeGrafter"/>
</dbReference>
<dbReference type="Proteomes" id="UP000654075">
    <property type="component" value="Unassembled WGS sequence"/>
</dbReference>
<evidence type="ECO:0000259" key="5">
    <source>
        <dbReference type="PROSITE" id="PS50222"/>
    </source>
</evidence>
<dbReference type="OMA" id="FIRDCEG"/>
<accession>A0A813HLJ1</accession>
<dbReference type="SMART" id="SM00054">
    <property type="entry name" value="EFh"/>
    <property type="match status" value="1"/>
</dbReference>
<dbReference type="GO" id="GO:0000166">
    <property type="term" value="F:nucleotide binding"/>
    <property type="evidence" value="ECO:0007669"/>
    <property type="project" value="UniProtKB-KW"/>
</dbReference>
<keyword evidence="3" id="KW-0106">Calcium</keyword>
<dbReference type="InterPro" id="IPR017901">
    <property type="entry name" value="C-CAP_CF_C-like"/>
</dbReference>
<protein>
    <recommendedName>
        <fullName evidence="9">Calmodulin</fullName>
    </recommendedName>
</protein>
<evidence type="ECO:0000313" key="7">
    <source>
        <dbReference type="EMBL" id="CAE8638902.1"/>
    </source>
</evidence>
<dbReference type="Pfam" id="PF07986">
    <property type="entry name" value="TBCC"/>
    <property type="match status" value="1"/>
</dbReference>
<reference evidence="7" key="1">
    <citation type="submission" date="2021-02" db="EMBL/GenBank/DDBJ databases">
        <authorList>
            <person name="Dougan E. K."/>
            <person name="Rhodes N."/>
            <person name="Thang M."/>
            <person name="Chan C."/>
        </authorList>
    </citation>
    <scope>NUCLEOTIDE SEQUENCE</scope>
</reference>
<evidence type="ECO:0008006" key="9">
    <source>
        <dbReference type="Google" id="ProtNLM"/>
    </source>
</evidence>
<proteinExistence type="inferred from homology"/>
<comment type="caution">
    <text evidence="7">The sequence shown here is derived from an EMBL/GenBank/DDBJ whole genome shotgun (WGS) entry which is preliminary data.</text>
</comment>
<dbReference type="Pfam" id="PF13202">
    <property type="entry name" value="EF-hand_5"/>
    <property type="match status" value="1"/>
</dbReference>
<dbReference type="InterPro" id="IPR018247">
    <property type="entry name" value="EF_Hand_1_Ca_BS"/>
</dbReference>
<dbReference type="InterPro" id="IPR011992">
    <property type="entry name" value="EF-hand-dom_pair"/>
</dbReference>
<gene>
    <name evidence="7" type="ORF">PGLA1383_LOCUS53992</name>
</gene>
<dbReference type="PROSITE" id="PS50222">
    <property type="entry name" value="EF_HAND_2"/>
    <property type="match status" value="1"/>
</dbReference>
<dbReference type="PROSITE" id="PS51329">
    <property type="entry name" value="C_CAP_COFACTOR_C"/>
    <property type="match status" value="1"/>
</dbReference>
<evidence type="ECO:0000313" key="8">
    <source>
        <dbReference type="Proteomes" id="UP000654075"/>
    </source>
</evidence>
<dbReference type="InterPro" id="IPR012945">
    <property type="entry name" value="Tubulin-bd_cofactor_C_dom"/>
</dbReference>
<feature type="non-terminal residue" evidence="7">
    <location>
        <position position="1"/>
    </location>
</feature>
<dbReference type="InterPro" id="IPR002048">
    <property type="entry name" value="EF_hand_dom"/>
</dbReference>
<dbReference type="OrthoDB" id="194775at2759"/>
<keyword evidence="2" id="KW-0547">Nucleotide-binding</keyword>
<sequence>MAEATRPRPRLSGVSPLARASKRSKPEDVAKIFKEADANGDGVLSLEELQAYLGDYLGYGDTEIRAFFAEHKGDNGVDTEGLQKGFASLNPYLVSKRQGALIVRKPGSVCAPGGQMNLEDLTDCTVLVCDRSEQVFVDECKNCRVLIGPCNSSTFIRDCEGCTFWVATRQLRTRDCKDCKFFLHSHTEPIIESSKDLSFGPFCASYPGLSRHFEESQLDG</sequence>
<dbReference type="GO" id="GO:1990075">
    <property type="term" value="C:periciliary membrane compartment"/>
    <property type="evidence" value="ECO:0007669"/>
    <property type="project" value="TreeGrafter"/>
</dbReference>
<dbReference type="Gene3D" id="1.10.238.10">
    <property type="entry name" value="EF-hand"/>
    <property type="match status" value="1"/>
</dbReference>
<dbReference type="InterPro" id="IPR039093">
    <property type="entry name" value="XRP2"/>
</dbReference>
<feature type="domain" description="EF-hand" evidence="5">
    <location>
        <begin position="24"/>
        <end position="59"/>
    </location>
</feature>
<dbReference type="InterPro" id="IPR006599">
    <property type="entry name" value="CARP_motif"/>
</dbReference>
<dbReference type="PANTHER" id="PTHR15440">
    <property type="entry name" value="XRP2 PROTEIN"/>
    <property type="match status" value="1"/>
</dbReference>
<dbReference type="PANTHER" id="PTHR15440:SF0">
    <property type="entry name" value="PROTEIN XRP2"/>
    <property type="match status" value="1"/>
</dbReference>
<feature type="region of interest" description="Disordered" evidence="4">
    <location>
        <begin position="1"/>
        <end position="26"/>
    </location>
</feature>
<dbReference type="EMBL" id="CAJNNV010032084">
    <property type="protein sequence ID" value="CAE8638902.1"/>
    <property type="molecule type" value="Genomic_DNA"/>
</dbReference>
<dbReference type="AlphaFoldDB" id="A0A813HLJ1"/>
<evidence type="ECO:0000256" key="4">
    <source>
        <dbReference type="SAM" id="MobiDB-lite"/>
    </source>
</evidence>
<dbReference type="SUPFAM" id="SSF47473">
    <property type="entry name" value="EF-hand"/>
    <property type="match status" value="1"/>
</dbReference>
<dbReference type="GO" id="GO:0005929">
    <property type="term" value="C:cilium"/>
    <property type="evidence" value="ECO:0007669"/>
    <property type="project" value="TreeGrafter"/>
</dbReference>
<organism evidence="7 8">
    <name type="scientific">Polarella glacialis</name>
    <name type="common">Dinoflagellate</name>
    <dbReference type="NCBI Taxonomy" id="89957"/>
    <lineage>
        <taxon>Eukaryota</taxon>
        <taxon>Sar</taxon>
        <taxon>Alveolata</taxon>
        <taxon>Dinophyceae</taxon>
        <taxon>Suessiales</taxon>
        <taxon>Suessiaceae</taxon>
        <taxon>Polarella</taxon>
    </lineage>
</organism>
<dbReference type="Gene3D" id="2.160.20.70">
    <property type="match status" value="1"/>
</dbReference>